<comment type="caution">
    <text evidence="2">The sequence shown here is derived from an EMBL/GenBank/DDBJ whole genome shotgun (WGS) entry which is preliminary data.</text>
</comment>
<evidence type="ECO:0000256" key="1">
    <source>
        <dbReference type="SAM" id="Phobius"/>
    </source>
</evidence>
<dbReference type="Proteomes" id="UP000054976">
    <property type="component" value="Unassembled WGS sequence"/>
</dbReference>
<sequence>MSFIDILVASGILTGAVYILYRSIWKKGQCSGCGGCCNMQRNKNSEIKIKQTGSSGKS</sequence>
<evidence type="ECO:0000313" key="3">
    <source>
        <dbReference type="Proteomes" id="UP000054976"/>
    </source>
</evidence>
<proteinExistence type="predicted"/>
<organism evidence="2 3">
    <name type="scientific">Thermodesulfovibrio aggregans</name>
    <dbReference type="NCBI Taxonomy" id="86166"/>
    <lineage>
        <taxon>Bacteria</taxon>
        <taxon>Pseudomonadati</taxon>
        <taxon>Nitrospirota</taxon>
        <taxon>Thermodesulfovibrionia</taxon>
        <taxon>Thermodesulfovibrionales</taxon>
        <taxon>Thermodesulfovibrionaceae</taxon>
        <taxon>Thermodesulfovibrio</taxon>
    </lineage>
</organism>
<feature type="transmembrane region" description="Helical" evidence="1">
    <location>
        <begin position="6"/>
        <end position="21"/>
    </location>
</feature>
<dbReference type="STRING" id="86166.TAGGR_11103"/>
<gene>
    <name evidence="2" type="ORF">TAGGR_11103</name>
</gene>
<keyword evidence="1" id="KW-0812">Transmembrane</keyword>
<dbReference type="EMBL" id="BCNO01000001">
    <property type="protein sequence ID" value="GAQ94908.1"/>
    <property type="molecule type" value="Genomic_DNA"/>
</dbReference>
<reference evidence="3" key="1">
    <citation type="submission" date="2016-01" db="EMBL/GenBank/DDBJ databases">
        <title>Draft genome sequence of Thermodesulfovibrio aggregans strain TGE-P1.</title>
        <authorList>
            <person name="Sekiguchi Y."/>
            <person name="Ohashi A."/>
            <person name="Matsuura N."/>
            <person name="Tourlousse M.D."/>
        </authorList>
    </citation>
    <scope>NUCLEOTIDE SEQUENCE [LARGE SCALE GENOMIC DNA]</scope>
    <source>
        <strain evidence="3">TGE-P1</strain>
    </source>
</reference>
<keyword evidence="3" id="KW-1185">Reference proteome</keyword>
<keyword evidence="1" id="KW-0472">Membrane</keyword>
<evidence type="ECO:0008006" key="4">
    <source>
        <dbReference type="Google" id="ProtNLM"/>
    </source>
</evidence>
<protein>
    <recommendedName>
        <fullName evidence="4">FeoB-associated Cys-rich membrane protein</fullName>
    </recommendedName>
</protein>
<evidence type="ECO:0000313" key="2">
    <source>
        <dbReference type="EMBL" id="GAQ94908.1"/>
    </source>
</evidence>
<keyword evidence="1" id="KW-1133">Transmembrane helix</keyword>
<name>A0A0U9HPE6_9BACT</name>
<dbReference type="AlphaFoldDB" id="A0A0U9HPE6"/>
<accession>A0A0U9HPE6</accession>